<protein>
    <recommendedName>
        <fullName evidence="3">Sulfotransferase domain-containing protein</fullName>
    </recommendedName>
</protein>
<evidence type="ECO:0000256" key="2">
    <source>
        <dbReference type="ARBA" id="ARBA00022679"/>
    </source>
</evidence>
<organism evidence="4">
    <name type="scientific">marine metagenome</name>
    <dbReference type="NCBI Taxonomy" id="408172"/>
    <lineage>
        <taxon>unclassified sequences</taxon>
        <taxon>metagenomes</taxon>
        <taxon>ecological metagenomes</taxon>
    </lineage>
</organism>
<evidence type="ECO:0000256" key="1">
    <source>
        <dbReference type="ARBA" id="ARBA00005771"/>
    </source>
</evidence>
<evidence type="ECO:0000313" key="4">
    <source>
        <dbReference type="EMBL" id="SVB79327.1"/>
    </source>
</evidence>
<dbReference type="InterPro" id="IPR000863">
    <property type="entry name" value="Sulfotransferase_dom"/>
</dbReference>
<dbReference type="AlphaFoldDB" id="A0A382GXB0"/>
<keyword evidence="2" id="KW-0808">Transferase</keyword>
<gene>
    <name evidence="4" type="ORF">METZ01_LOCUS232181</name>
</gene>
<dbReference type="Gene3D" id="3.40.50.300">
    <property type="entry name" value="P-loop containing nucleotide triphosphate hydrolases"/>
    <property type="match status" value="1"/>
</dbReference>
<feature type="non-terminal residue" evidence="4">
    <location>
        <position position="240"/>
    </location>
</feature>
<dbReference type="InterPro" id="IPR027417">
    <property type="entry name" value="P-loop_NTPase"/>
</dbReference>
<sequence length="240" mass="28414">MIIWLASYPKSGNTWLRALLTSYYYSKNGEFNFKLLPKIYGFPARKYFKVYNDNLINVTDTSKYWIDAQKKINFDNKLRLFKTHNALGSVNNYNFTDRDNTCGCIYIVRDPRNVITSVKNYFEQNYDEALEFLLDERAILSEKIENKYVNFNFLGSWQNHYKSWLDNKLFPTLLIKYEDLEDKALLILEEVQNFINKVGNLKNEFDKEKAKKCIKNCSFDILKKEEEKSGFPEALLGQKT</sequence>
<dbReference type="GO" id="GO:0008146">
    <property type="term" value="F:sulfotransferase activity"/>
    <property type="evidence" value="ECO:0007669"/>
    <property type="project" value="InterPro"/>
</dbReference>
<dbReference type="Pfam" id="PF00685">
    <property type="entry name" value="Sulfotransfer_1"/>
    <property type="match status" value="1"/>
</dbReference>
<reference evidence="4" key="1">
    <citation type="submission" date="2018-05" db="EMBL/GenBank/DDBJ databases">
        <authorList>
            <person name="Lanie J.A."/>
            <person name="Ng W.-L."/>
            <person name="Kazmierczak K.M."/>
            <person name="Andrzejewski T.M."/>
            <person name="Davidsen T.M."/>
            <person name="Wayne K.J."/>
            <person name="Tettelin H."/>
            <person name="Glass J.I."/>
            <person name="Rusch D."/>
            <person name="Podicherti R."/>
            <person name="Tsui H.-C.T."/>
            <person name="Winkler M.E."/>
        </authorList>
    </citation>
    <scope>NUCLEOTIDE SEQUENCE</scope>
</reference>
<proteinExistence type="inferred from homology"/>
<dbReference type="EMBL" id="UINC01057785">
    <property type="protein sequence ID" value="SVB79327.1"/>
    <property type="molecule type" value="Genomic_DNA"/>
</dbReference>
<dbReference type="PANTHER" id="PTHR11783">
    <property type="entry name" value="SULFOTRANSFERASE SULT"/>
    <property type="match status" value="1"/>
</dbReference>
<feature type="domain" description="Sulfotransferase" evidence="3">
    <location>
        <begin position="3"/>
        <end position="226"/>
    </location>
</feature>
<accession>A0A382GXB0</accession>
<dbReference type="SUPFAM" id="SSF52540">
    <property type="entry name" value="P-loop containing nucleoside triphosphate hydrolases"/>
    <property type="match status" value="1"/>
</dbReference>
<comment type="similarity">
    <text evidence="1">Belongs to the sulfotransferase 1 family.</text>
</comment>
<name>A0A382GXB0_9ZZZZ</name>
<evidence type="ECO:0000259" key="3">
    <source>
        <dbReference type="Pfam" id="PF00685"/>
    </source>
</evidence>